<comment type="caution">
    <text evidence="2">The sequence shown here is derived from an EMBL/GenBank/DDBJ whole genome shotgun (WGS) entry which is preliminary data.</text>
</comment>
<reference evidence="2 3" key="1">
    <citation type="submission" date="2023-05" db="EMBL/GenBank/DDBJ databases">
        <title>Microbacterium dauci sp.nov., Isolated from Carrot Rhizosphere Soil.</title>
        <authorList>
            <person name="Xiao Z."/>
            <person name="Zheng J."/>
        </authorList>
    </citation>
    <scope>NUCLEOTIDE SEQUENCE [LARGE SCALE GENOMIC DNA]</scope>
    <source>
        <strain evidence="2 3">LX3-4</strain>
    </source>
</reference>
<dbReference type="EC" id="2.3.1.-" evidence="2"/>
<dbReference type="GO" id="GO:0016746">
    <property type="term" value="F:acyltransferase activity"/>
    <property type="evidence" value="ECO:0007669"/>
    <property type="project" value="UniProtKB-KW"/>
</dbReference>
<dbReference type="PROSITE" id="PS51186">
    <property type="entry name" value="GNAT"/>
    <property type="match status" value="1"/>
</dbReference>
<gene>
    <name evidence="2" type="ORF">QNI14_13425</name>
</gene>
<organism evidence="2 3">
    <name type="scientific">Microbacterium dauci</name>
    <dbReference type="NCBI Taxonomy" id="3048008"/>
    <lineage>
        <taxon>Bacteria</taxon>
        <taxon>Bacillati</taxon>
        <taxon>Actinomycetota</taxon>
        <taxon>Actinomycetes</taxon>
        <taxon>Micrococcales</taxon>
        <taxon>Microbacteriaceae</taxon>
        <taxon>Microbacterium</taxon>
    </lineage>
</organism>
<keyword evidence="2" id="KW-0012">Acyltransferase</keyword>
<protein>
    <submittedName>
        <fullName evidence="2">GNAT family N-acetyltransferase</fullName>
        <ecNumber evidence="2">2.3.1.-</ecNumber>
    </submittedName>
</protein>
<evidence type="ECO:0000313" key="2">
    <source>
        <dbReference type="EMBL" id="MDJ1115444.1"/>
    </source>
</evidence>
<keyword evidence="2" id="KW-0808">Transferase</keyword>
<keyword evidence="3" id="KW-1185">Reference proteome</keyword>
<dbReference type="InterPro" id="IPR016181">
    <property type="entry name" value="Acyl_CoA_acyltransferase"/>
</dbReference>
<feature type="domain" description="N-acetyltransferase" evidence="1">
    <location>
        <begin position="13"/>
        <end position="152"/>
    </location>
</feature>
<dbReference type="EMBL" id="JASJND010000008">
    <property type="protein sequence ID" value="MDJ1115444.1"/>
    <property type="molecule type" value="Genomic_DNA"/>
</dbReference>
<evidence type="ECO:0000313" key="3">
    <source>
        <dbReference type="Proteomes" id="UP001321481"/>
    </source>
</evidence>
<dbReference type="RefSeq" id="WP_283717134.1">
    <property type="nucleotide sequence ID" value="NZ_JASJND010000008.1"/>
</dbReference>
<dbReference type="Gene3D" id="3.40.630.30">
    <property type="match status" value="1"/>
</dbReference>
<sequence>MTETSRDVMFHQAAVADIAPADLYRILWLRVQVFVVEQAAAYEELDGRDIETGAVLLWCTDGDDVLATLRLLDDGDAWRIGRVATAASARGRGLAAQLMDAAIATAAAKDAGRPFVLDAQLHLADWYGRFGFVVDGPEFVEDNIPHVPMRRG</sequence>
<accession>A0ABT6ZH28</accession>
<dbReference type="InterPro" id="IPR000182">
    <property type="entry name" value="GNAT_dom"/>
</dbReference>
<dbReference type="Proteomes" id="UP001321481">
    <property type="component" value="Unassembled WGS sequence"/>
</dbReference>
<name>A0ABT6ZH28_9MICO</name>
<dbReference type="Pfam" id="PF13673">
    <property type="entry name" value="Acetyltransf_10"/>
    <property type="match status" value="1"/>
</dbReference>
<evidence type="ECO:0000259" key="1">
    <source>
        <dbReference type="PROSITE" id="PS51186"/>
    </source>
</evidence>
<dbReference type="SUPFAM" id="SSF55729">
    <property type="entry name" value="Acyl-CoA N-acyltransferases (Nat)"/>
    <property type="match status" value="1"/>
</dbReference>
<proteinExistence type="predicted"/>